<keyword evidence="6" id="KW-0498">Mitosis</keyword>
<keyword evidence="7" id="KW-0995">Kinetochore</keyword>
<dbReference type="GO" id="GO:0000776">
    <property type="term" value="C:kinetochore"/>
    <property type="evidence" value="ECO:0007669"/>
    <property type="project" value="UniProtKB-KW"/>
</dbReference>
<accession>A0ABD3P9G9</accession>
<keyword evidence="8 12" id="KW-0175">Coiled coil</keyword>
<dbReference type="Pfam" id="PF03800">
    <property type="entry name" value="Nuf2"/>
    <property type="match status" value="1"/>
</dbReference>
<evidence type="ECO:0000256" key="5">
    <source>
        <dbReference type="ARBA" id="ARBA00022618"/>
    </source>
</evidence>
<comment type="subcellular location">
    <subcellularLocation>
        <location evidence="2">Chromosome</location>
        <location evidence="2">Centromere</location>
        <location evidence="2">Kinetochore</location>
    </subcellularLocation>
    <subcellularLocation>
        <location evidence="1">Nucleus</location>
    </subcellularLocation>
</comment>
<evidence type="ECO:0000256" key="2">
    <source>
        <dbReference type="ARBA" id="ARBA00004629"/>
    </source>
</evidence>
<dbReference type="GO" id="GO:0051301">
    <property type="term" value="P:cell division"/>
    <property type="evidence" value="ECO:0007669"/>
    <property type="project" value="UniProtKB-KW"/>
</dbReference>
<name>A0ABD3P9G9_9STRA</name>
<keyword evidence="9" id="KW-0539">Nucleus</keyword>
<evidence type="ECO:0000313" key="15">
    <source>
        <dbReference type="Proteomes" id="UP001530400"/>
    </source>
</evidence>
<gene>
    <name evidence="14" type="ORF">ACHAWO_003217</name>
</gene>
<comment type="caution">
    <text evidence="14">The sequence shown here is derived from an EMBL/GenBank/DDBJ whole genome shotgun (WGS) entry which is preliminary data.</text>
</comment>
<keyword evidence="15" id="KW-1185">Reference proteome</keyword>
<dbReference type="InterPro" id="IPR038275">
    <property type="entry name" value="Nuf2_N_sf"/>
</dbReference>
<feature type="coiled-coil region" evidence="12">
    <location>
        <begin position="160"/>
        <end position="418"/>
    </location>
</feature>
<evidence type="ECO:0000256" key="8">
    <source>
        <dbReference type="ARBA" id="ARBA00023054"/>
    </source>
</evidence>
<evidence type="ECO:0000256" key="11">
    <source>
        <dbReference type="ARBA" id="ARBA00023328"/>
    </source>
</evidence>
<dbReference type="EMBL" id="JALLPJ020000725">
    <property type="protein sequence ID" value="KAL3784511.1"/>
    <property type="molecule type" value="Genomic_DNA"/>
</dbReference>
<evidence type="ECO:0000256" key="9">
    <source>
        <dbReference type="ARBA" id="ARBA00023242"/>
    </source>
</evidence>
<dbReference type="Proteomes" id="UP001530400">
    <property type="component" value="Unassembled WGS sequence"/>
</dbReference>
<dbReference type="PANTHER" id="PTHR21650:SF2">
    <property type="entry name" value="KINETOCHORE PROTEIN NUF2"/>
    <property type="match status" value="1"/>
</dbReference>
<protein>
    <recommendedName>
        <fullName evidence="13">Kinetochore protein Nuf2 N-terminal domain-containing protein</fullName>
    </recommendedName>
</protein>
<keyword evidence="11" id="KW-0137">Centromere</keyword>
<dbReference type="Gene3D" id="1.10.418.60">
    <property type="entry name" value="Ncd80 complex, Nuf2 subunit"/>
    <property type="match status" value="1"/>
</dbReference>
<dbReference type="AlphaFoldDB" id="A0ABD3P9G9"/>
<evidence type="ECO:0000256" key="4">
    <source>
        <dbReference type="ARBA" id="ARBA00022454"/>
    </source>
</evidence>
<evidence type="ECO:0000256" key="6">
    <source>
        <dbReference type="ARBA" id="ARBA00022776"/>
    </source>
</evidence>
<organism evidence="14 15">
    <name type="scientific">Cyclotella atomus</name>
    <dbReference type="NCBI Taxonomy" id="382360"/>
    <lineage>
        <taxon>Eukaryota</taxon>
        <taxon>Sar</taxon>
        <taxon>Stramenopiles</taxon>
        <taxon>Ochrophyta</taxon>
        <taxon>Bacillariophyta</taxon>
        <taxon>Coscinodiscophyceae</taxon>
        <taxon>Thalassiosirophycidae</taxon>
        <taxon>Stephanodiscales</taxon>
        <taxon>Stephanodiscaceae</taxon>
        <taxon>Cyclotella</taxon>
    </lineage>
</organism>
<evidence type="ECO:0000256" key="7">
    <source>
        <dbReference type="ARBA" id="ARBA00022838"/>
    </source>
</evidence>
<comment type="similarity">
    <text evidence="3">Belongs to the NUF2 family.</text>
</comment>
<dbReference type="InterPro" id="IPR005549">
    <property type="entry name" value="Kinetochore_Nuf2_N"/>
</dbReference>
<evidence type="ECO:0000313" key="14">
    <source>
        <dbReference type="EMBL" id="KAL3784511.1"/>
    </source>
</evidence>
<sequence>MSSNAIVFPLLKNAMILQIMAELEIPLTEAELTEPGRCRERIREVFRQLLCTCWGLDQETQLDTLSTRIQSQLTTPDTSISAHPQLYKDAFVETKFFCQLQKLFRICGYDEFGLRDLAAPTGRRLRKQLSALINYMKYREDMKHLLDTVLDERAAMFEALEEMAQQHTDLEGRLSEVREIHEAKILEREEAEAECQEMEAEIAQQNKIQSSIRQQNHLLQKTASELKDQVANLSIALRELQAEERQLNKEVVHSPDRVKADVHQAEKELEEVKRLIAKKEEERNLLAKMLKNAVKGEESVKSSTETIEDMDDLVQQYEIAAEDADDLSANADKVERSLEKKTTEKEELDIDIRAIEERHLHTKSKLNKQLDDAKHELNSTVNKLGTVEEERLEGIARVEACQKRIDIIEKLMEAEERQTNETRCKRIEAFHEFEKAFIAKQQSWNGLLSQ</sequence>
<evidence type="ECO:0000256" key="3">
    <source>
        <dbReference type="ARBA" id="ARBA00005498"/>
    </source>
</evidence>
<reference evidence="14 15" key="1">
    <citation type="submission" date="2024-10" db="EMBL/GenBank/DDBJ databases">
        <title>Updated reference genomes for cyclostephanoid diatoms.</title>
        <authorList>
            <person name="Roberts W.R."/>
            <person name="Alverson A.J."/>
        </authorList>
    </citation>
    <scope>NUCLEOTIDE SEQUENCE [LARGE SCALE GENOMIC DNA]</scope>
    <source>
        <strain evidence="14 15">AJA010-31</strain>
    </source>
</reference>
<dbReference type="GO" id="GO:0005634">
    <property type="term" value="C:nucleus"/>
    <property type="evidence" value="ECO:0007669"/>
    <property type="project" value="UniProtKB-SubCell"/>
</dbReference>
<feature type="domain" description="Kinetochore protein Nuf2 N-terminal" evidence="13">
    <location>
        <begin position="8"/>
        <end position="152"/>
    </location>
</feature>
<keyword evidence="4" id="KW-0158">Chromosome</keyword>
<keyword evidence="5" id="KW-0132">Cell division</keyword>
<keyword evidence="10" id="KW-0131">Cell cycle</keyword>
<evidence type="ECO:0000259" key="13">
    <source>
        <dbReference type="Pfam" id="PF03800"/>
    </source>
</evidence>
<proteinExistence type="inferred from homology"/>
<evidence type="ECO:0000256" key="1">
    <source>
        <dbReference type="ARBA" id="ARBA00004123"/>
    </source>
</evidence>
<dbReference type="PANTHER" id="PTHR21650">
    <property type="entry name" value="MEMBRALIN/KINETOCHORE PROTEIN NUF2"/>
    <property type="match status" value="1"/>
</dbReference>
<evidence type="ECO:0000256" key="12">
    <source>
        <dbReference type="SAM" id="Coils"/>
    </source>
</evidence>
<evidence type="ECO:0000256" key="10">
    <source>
        <dbReference type="ARBA" id="ARBA00023306"/>
    </source>
</evidence>